<proteinExistence type="predicted"/>
<dbReference type="Proteomes" id="UP000006727">
    <property type="component" value="Chromosome 2"/>
</dbReference>
<dbReference type="EnsemblPlants" id="Pp3c2_1560V3.2">
    <property type="protein sequence ID" value="Pp3c2_1560V3.2"/>
    <property type="gene ID" value="Pp3c2_1560"/>
</dbReference>
<protein>
    <submittedName>
        <fullName evidence="1">Uncharacterized protein</fullName>
    </submittedName>
</protein>
<dbReference type="EMBL" id="ABEU02000002">
    <property type="status" value="NOT_ANNOTATED_CDS"/>
    <property type="molecule type" value="Genomic_DNA"/>
</dbReference>
<accession>A0A7I4CYQ4</accession>
<reference evidence="1 2" key="1">
    <citation type="journal article" date="2008" name="Science">
        <title>The Physcomitrella genome reveals evolutionary insights into the conquest of land by plants.</title>
        <authorList>
            <person name="Rensing S."/>
            <person name="Lang D."/>
            <person name="Zimmer A."/>
            <person name="Terry A."/>
            <person name="Salamov A."/>
            <person name="Shapiro H."/>
            <person name="Nishiyama T."/>
            <person name="Perroud P.-F."/>
            <person name="Lindquist E."/>
            <person name="Kamisugi Y."/>
            <person name="Tanahashi T."/>
            <person name="Sakakibara K."/>
            <person name="Fujita T."/>
            <person name="Oishi K."/>
            <person name="Shin-I T."/>
            <person name="Kuroki Y."/>
            <person name="Toyoda A."/>
            <person name="Suzuki Y."/>
            <person name="Hashimoto A."/>
            <person name="Yamaguchi K."/>
            <person name="Sugano A."/>
            <person name="Kohara Y."/>
            <person name="Fujiyama A."/>
            <person name="Anterola A."/>
            <person name="Aoki S."/>
            <person name="Ashton N."/>
            <person name="Barbazuk W.B."/>
            <person name="Barker E."/>
            <person name="Bennetzen J."/>
            <person name="Bezanilla M."/>
            <person name="Blankenship R."/>
            <person name="Cho S.H."/>
            <person name="Dutcher S."/>
            <person name="Estelle M."/>
            <person name="Fawcett J.A."/>
            <person name="Gundlach H."/>
            <person name="Hanada K."/>
            <person name="Heyl A."/>
            <person name="Hicks K.A."/>
            <person name="Hugh J."/>
            <person name="Lohr M."/>
            <person name="Mayer K."/>
            <person name="Melkozernov A."/>
            <person name="Murata T."/>
            <person name="Nelson D."/>
            <person name="Pils B."/>
            <person name="Prigge M."/>
            <person name="Reiss B."/>
            <person name="Renner T."/>
            <person name="Rombauts S."/>
            <person name="Rushton P."/>
            <person name="Sanderfoot A."/>
            <person name="Schween G."/>
            <person name="Shiu S.-H."/>
            <person name="Stueber K."/>
            <person name="Theodoulou F.L."/>
            <person name="Tu H."/>
            <person name="Van de Peer Y."/>
            <person name="Verrier P.J."/>
            <person name="Waters E."/>
            <person name="Wood A."/>
            <person name="Yang L."/>
            <person name="Cove D."/>
            <person name="Cuming A."/>
            <person name="Hasebe M."/>
            <person name="Lucas S."/>
            <person name="Mishler D.B."/>
            <person name="Reski R."/>
            <person name="Grigoriev I."/>
            <person name="Quatrano R.S."/>
            <person name="Boore J.L."/>
        </authorList>
    </citation>
    <scope>NUCLEOTIDE SEQUENCE [LARGE SCALE GENOMIC DNA]</scope>
    <source>
        <strain evidence="1 2">cv. Gransden 2004</strain>
    </source>
</reference>
<keyword evidence="2" id="KW-1185">Reference proteome</keyword>
<dbReference type="AlphaFoldDB" id="A0A7I4CYQ4"/>
<reference evidence="1" key="3">
    <citation type="submission" date="2020-12" db="UniProtKB">
        <authorList>
            <consortium name="EnsemblPlants"/>
        </authorList>
    </citation>
    <scope>IDENTIFICATION</scope>
</reference>
<organism evidence="1 2">
    <name type="scientific">Physcomitrium patens</name>
    <name type="common">Spreading-leaved earth moss</name>
    <name type="synonym">Physcomitrella patens</name>
    <dbReference type="NCBI Taxonomy" id="3218"/>
    <lineage>
        <taxon>Eukaryota</taxon>
        <taxon>Viridiplantae</taxon>
        <taxon>Streptophyta</taxon>
        <taxon>Embryophyta</taxon>
        <taxon>Bryophyta</taxon>
        <taxon>Bryophytina</taxon>
        <taxon>Bryopsida</taxon>
        <taxon>Funariidae</taxon>
        <taxon>Funariales</taxon>
        <taxon>Funariaceae</taxon>
        <taxon>Physcomitrium</taxon>
    </lineage>
</organism>
<evidence type="ECO:0000313" key="1">
    <source>
        <dbReference type="EnsemblPlants" id="Pp3c2_1560V3.2"/>
    </source>
</evidence>
<dbReference type="Gramene" id="Pp3c2_1560V3.2">
    <property type="protein sequence ID" value="Pp3c2_1560V3.2"/>
    <property type="gene ID" value="Pp3c2_1560"/>
</dbReference>
<reference evidence="1 2" key="2">
    <citation type="journal article" date="2018" name="Plant J.">
        <title>The Physcomitrella patens chromosome-scale assembly reveals moss genome structure and evolution.</title>
        <authorList>
            <person name="Lang D."/>
            <person name="Ullrich K.K."/>
            <person name="Murat F."/>
            <person name="Fuchs J."/>
            <person name="Jenkins J."/>
            <person name="Haas F.B."/>
            <person name="Piednoel M."/>
            <person name="Gundlach H."/>
            <person name="Van Bel M."/>
            <person name="Meyberg R."/>
            <person name="Vives C."/>
            <person name="Morata J."/>
            <person name="Symeonidi A."/>
            <person name="Hiss M."/>
            <person name="Muchero W."/>
            <person name="Kamisugi Y."/>
            <person name="Saleh O."/>
            <person name="Blanc G."/>
            <person name="Decker E.L."/>
            <person name="van Gessel N."/>
            <person name="Grimwood J."/>
            <person name="Hayes R.D."/>
            <person name="Graham S.W."/>
            <person name="Gunter L.E."/>
            <person name="McDaniel S.F."/>
            <person name="Hoernstein S.N.W."/>
            <person name="Larsson A."/>
            <person name="Li F.W."/>
            <person name="Perroud P.F."/>
            <person name="Phillips J."/>
            <person name="Ranjan P."/>
            <person name="Rokshar D.S."/>
            <person name="Rothfels C.J."/>
            <person name="Schneider L."/>
            <person name="Shu S."/>
            <person name="Stevenson D.W."/>
            <person name="Thummler F."/>
            <person name="Tillich M."/>
            <person name="Villarreal Aguilar J.C."/>
            <person name="Widiez T."/>
            <person name="Wong G.K."/>
            <person name="Wymore A."/>
            <person name="Zhang Y."/>
            <person name="Zimmer A.D."/>
            <person name="Quatrano R.S."/>
            <person name="Mayer K.F.X."/>
            <person name="Goodstein D."/>
            <person name="Casacuberta J.M."/>
            <person name="Vandepoele K."/>
            <person name="Reski R."/>
            <person name="Cuming A.C."/>
            <person name="Tuskan G.A."/>
            <person name="Maumus F."/>
            <person name="Salse J."/>
            <person name="Schmutz J."/>
            <person name="Rensing S.A."/>
        </authorList>
    </citation>
    <scope>NUCLEOTIDE SEQUENCE [LARGE SCALE GENOMIC DNA]</scope>
    <source>
        <strain evidence="1 2">cv. Gransden 2004</strain>
    </source>
</reference>
<name>A0A7I4CYQ4_PHYPA</name>
<sequence>MAHIMRLLCRGYFIEQHHLVSASSWHLSHVSSLAGHKLDRQVQFCD</sequence>
<evidence type="ECO:0000313" key="2">
    <source>
        <dbReference type="Proteomes" id="UP000006727"/>
    </source>
</evidence>